<dbReference type="PANTHER" id="PTHR24118:SF99">
    <property type="entry name" value="POTE ANKYRIN DOMAIN FAMILY MEMBER 3C-RELATED"/>
    <property type="match status" value="1"/>
</dbReference>
<keyword evidence="3" id="KW-1185">Reference proteome</keyword>
<dbReference type="InterPro" id="IPR036770">
    <property type="entry name" value="Ankyrin_rpt-contain_sf"/>
</dbReference>
<dbReference type="EMBL" id="NCKW01001880">
    <property type="protein sequence ID" value="POM78898.1"/>
    <property type="molecule type" value="Genomic_DNA"/>
</dbReference>
<dbReference type="PRINTS" id="PR01415">
    <property type="entry name" value="ANKYRIN"/>
</dbReference>
<feature type="repeat" description="ANK" evidence="1">
    <location>
        <begin position="206"/>
        <end position="238"/>
    </location>
</feature>
<dbReference type="PANTHER" id="PTHR24118">
    <property type="entry name" value="POTE ANKYRIN DOMAIN"/>
    <property type="match status" value="1"/>
</dbReference>
<evidence type="ECO:0000313" key="3">
    <source>
        <dbReference type="Proteomes" id="UP000237271"/>
    </source>
</evidence>
<evidence type="ECO:0000256" key="1">
    <source>
        <dbReference type="PROSITE-ProRule" id="PRU00023"/>
    </source>
</evidence>
<dbReference type="SUPFAM" id="SSF48403">
    <property type="entry name" value="Ankyrin repeat"/>
    <property type="match status" value="1"/>
</dbReference>
<feature type="repeat" description="ANK" evidence="1">
    <location>
        <begin position="312"/>
        <end position="344"/>
    </location>
</feature>
<proteinExistence type="predicted"/>
<dbReference type="InterPro" id="IPR002110">
    <property type="entry name" value="Ankyrin_rpt"/>
</dbReference>
<dbReference type="Pfam" id="PF00023">
    <property type="entry name" value="Ank"/>
    <property type="match status" value="1"/>
</dbReference>
<dbReference type="Pfam" id="PF12796">
    <property type="entry name" value="Ank_2"/>
    <property type="match status" value="2"/>
</dbReference>
<organism evidence="2 3">
    <name type="scientific">Phytophthora palmivora</name>
    <dbReference type="NCBI Taxonomy" id="4796"/>
    <lineage>
        <taxon>Eukaryota</taxon>
        <taxon>Sar</taxon>
        <taxon>Stramenopiles</taxon>
        <taxon>Oomycota</taxon>
        <taxon>Peronosporomycetes</taxon>
        <taxon>Peronosporales</taxon>
        <taxon>Peronosporaceae</taxon>
        <taxon>Phytophthora</taxon>
    </lineage>
</organism>
<keyword evidence="1" id="KW-0040">ANK repeat</keyword>
<comment type="caution">
    <text evidence="2">The sequence shown here is derived from an EMBL/GenBank/DDBJ whole genome shotgun (WGS) entry which is preliminary data.</text>
</comment>
<sequence length="492" mass="54742">MTLKYTKLSCGIIATPRFNTKHQQLAVVRSQSEVLRVLTEEGLAVADARDGNTFATALLLAAGRGHTSNVRCLLRRVEELVLTREIQWEALHCTWLQWLDDWKLDKNLWTPLMVATREGYSGIVERLVDCHSSLEVQNTKGDTALSVAVQCGHLAISRFLLGVGANVDTKDIEGMTPLMIASRNGQLRLVELLIARGADLELCCNSGHSALHFAAGNGRLEVVRELVSAGANLHARDQIRGLTPLMYAAMYGHADIVKDLLPLSCQRDVDTIETKCNKKCTALYLAASQRRKTVCELLLDVGRAAVDARDWKGYTPLMVAAKRGYVEIVQVLLSRGANIEAVNDDGNRALEIASRNGRTAVVQLLLENGAFVDAPNRTRGYTALTTAALRGRTEVQISTPKVALGTPHYFLQRLKGDSKWYVYCLKMAQYHTPRMSWEKHHYHGLLLEATWKLRQCCELLVEIEVEVLLPSRKFDRLPDQATISEAVNSFDQ</sequence>
<dbReference type="Gene3D" id="1.25.40.20">
    <property type="entry name" value="Ankyrin repeat-containing domain"/>
    <property type="match status" value="3"/>
</dbReference>
<protein>
    <submittedName>
        <fullName evidence="2">Uncharacterized protein</fullName>
    </submittedName>
</protein>
<feature type="repeat" description="ANK" evidence="1">
    <location>
        <begin position="140"/>
        <end position="172"/>
    </location>
</feature>
<dbReference type="Proteomes" id="UP000237271">
    <property type="component" value="Unassembled WGS sequence"/>
</dbReference>
<dbReference type="PROSITE" id="PS50088">
    <property type="entry name" value="ANK_REPEAT"/>
    <property type="match status" value="6"/>
</dbReference>
<feature type="repeat" description="ANK" evidence="1">
    <location>
        <begin position="345"/>
        <end position="377"/>
    </location>
</feature>
<reference evidence="2 3" key="1">
    <citation type="journal article" date="2017" name="Genome Biol. Evol.">
        <title>Phytophthora megakarya and P. palmivora, closely related causal agents of cacao black pod rot, underwent increases in genome sizes and gene numbers by different mechanisms.</title>
        <authorList>
            <person name="Ali S.S."/>
            <person name="Shao J."/>
            <person name="Lary D.J."/>
            <person name="Kronmiller B."/>
            <person name="Shen D."/>
            <person name="Strem M.D."/>
            <person name="Amoako-Attah I."/>
            <person name="Akrofi A.Y."/>
            <person name="Begoude B.A."/>
            <person name="Ten Hoopen G.M."/>
            <person name="Coulibaly K."/>
            <person name="Kebe B.I."/>
            <person name="Melnick R.L."/>
            <person name="Guiltinan M.J."/>
            <person name="Tyler B.M."/>
            <person name="Meinhardt L.W."/>
            <person name="Bailey B.A."/>
        </authorList>
    </citation>
    <scope>NUCLEOTIDE SEQUENCE [LARGE SCALE GENOMIC DNA]</scope>
    <source>
        <strain evidence="3">sbr112.9</strain>
    </source>
</reference>
<dbReference type="AlphaFoldDB" id="A0A2P4YM66"/>
<dbReference type="OrthoDB" id="96726at2759"/>
<gene>
    <name evidence="2" type="ORF">PHPALM_3520</name>
</gene>
<dbReference type="SMART" id="SM00248">
    <property type="entry name" value="ANK"/>
    <property type="match status" value="9"/>
</dbReference>
<feature type="repeat" description="ANK" evidence="1">
    <location>
        <begin position="240"/>
        <end position="261"/>
    </location>
</feature>
<dbReference type="PROSITE" id="PS50297">
    <property type="entry name" value="ANK_REP_REGION"/>
    <property type="match status" value="6"/>
</dbReference>
<accession>A0A2P4YM66</accession>
<name>A0A2P4YM66_9STRA</name>
<evidence type="ECO:0000313" key="2">
    <source>
        <dbReference type="EMBL" id="POM78898.1"/>
    </source>
</evidence>
<feature type="repeat" description="ANK" evidence="1">
    <location>
        <begin position="173"/>
        <end position="205"/>
    </location>
</feature>